<dbReference type="CDD" id="cd00782">
    <property type="entry name" value="MutL_Trans"/>
    <property type="match status" value="1"/>
</dbReference>
<gene>
    <name evidence="7" type="primary">LOC107268948</name>
</gene>
<organism evidence="6 7">
    <name type="scientific">Cephus cinctus</name>
    <name type="common">Wheat stem sawfly</name>
    <dbReference type="NCBI Taxonomy" id="211228"/>
    <lineage>
        <taxon>Eukaryota</taxon>
        <taxon>Metazoa</taxon>
        <taxon>Ecdysozoa</taxon>
        <taxon>Arthropoda</taxon>
        <taxon>Hexapoda</taxon>
        <taxon>Insecta</taxon>
        <taxon>Pterygota</taxon>
        <taxon>Neoptera</taxon>
        <taxon>Endopterygota</taxon>
        <taxon>Hymenoptera</taxon>
        <taxon>Cephoidea</taxon>
        <taxon>Cephidae</taxon>
        <taxon>Cephus</taxon>
    </lineage>
</organism>
<dbReference type="FunFam" id="3.30.565.10:FF:000017">
    <property type="entry name" value="PMS1 homolog 1, mismatch repair system component"/>
    <property type="match status" value="1"/>
</dbReference>
<dbReference type="InterPro" id="IPR020568">
    <property type="entry name" value="Ribosomal_Su5_D2-typ_SF"/>
</dbReference>
<keyword evidence="3" id="KW-0539">Nucleus</keyword>
<dbReference type="Gene3D" id="3.30.565.10">
    <property type="entry name" value="Histidine kinase-like ATPase, C-terminal domain"/>
    <property type="match status" value="1"/>
</dbReference>
<dbReference type="SMART" id="SM01340">
    <property type="entry name" value="DNA_mis_repair"/>
    <property type="match status" value="1"/>
</dbReference>
<feature type="compositionally biased region" description="Polar residues" evidence="4">
    <location>
        <begin position="352"/>
        <end position="364"/>
    </location>
</feature>
<dbReference type="PANTHER" id="PTHR10073:SF54">
    <property type="entry name" value="PMS1 PROTEIN HOMOLOG 1"/>
    <property type="match status" value="1"/>
</dbReference>
<keyword evidence="3" id="KW-0238">DNA-binding</keyword>
<dbReference type="CDD" id="cd16926">
    <property type="entry name" value="HATPase_MutL-MLH-PMS-like"/>
    <property type="match status" value="1"/>
</dbReference>
<dbReference type="InterPro" id="IPR038973">
    <property type="entry name" value="MutL/Mlh/Pms-like"/>
</dbReference>
<dbReference type="CDD" id="cd00084">
    <property type="entry name" value="HMG-box_SF"/>
    <property type="match status" value="1"/>
</dbReference>
<evidence type="ECO:0000256" key="2">
    <source>
        <dbReference type="ARBA" id="ARBA00022763"/>
    </source>
</evidence>
<evidence type="ECO:0000256" key="1">
    <source>
        <dbReference type="ARBA" id="ARBA00006082"/>
    </source>
</evidence>
<dbReference type="GO" id="GO:0030983">
    <property type="term" value="F:mismatched DNA binding"/>
    <property type="evidence" value="ECO:0007669"/>
    <property type="project" value="InterPro"/>
</dbReference>
<evidence type="ECO:0000259" key="5">
    <source>
        <dbReference type="PROSITE" id="PS50118"/>
    </source>
</evidence>
<dbReference type="InterPro" id="IPR009071">
    <property type="entry name" value="HMG_box_dom"/>
</dbReference>
<dbReference type="GeneID" id="107268948"/>
<dbReference type="InterPro" id="IPR014762">
    <property type="entry name" value="DNA_mismatch_repair_CS"/>
</dbReference>
<dbReference type="SUPFAM" id="SSF54211">
    <property type="entry name" value="Ribosomal protein S5 domain 2-like"/>
    <property type="match status" value="1"/>
</dbReference>
<dbReference type="SMART" id="SM00398">
    <property type="entry name" value="HMG"/>
    <property type="match status" value="1"/>
</dbReference>
<dbReference type="GO" id="GO:0140664">
    <property type="term" value="F:ATP-dependent DNA damage sensor activity"/>
    <property type="evidence" value="ECO:0007669"/>
    <property type="project" value="InterPro"/>
</dbReference>
<dbReference type="InterPro" id="IPR013507">
    <property type="entry name" value="DNA_mismatch_S5_2-like"/>
</dbReference>
<feature type="region of interest" description="Disordered" evidence="4">
    <location>
        <begin position="389"/>
        <end position="423"/>
    </location>
</feature>
<evidence type="ECO:0000256" key="4">
    <source>
        <dbReference type="SAM" id="MobiDB-lite"/>
    </source>
</evidence>
<dbReference type="GO" id="GO:0032389">
    <property type="term" value="C:MutLalpha complex"/>
    <property type="evidence" value="ECO:0007669"/>
    <property type="project" value="TreeGrafter"/>
</dbReference>
<dbReference type="RefSeq" id="XP_024942002.1">
    <property type="nucleotide sequence ID" value="XM_025086234.1"/>
</dbReference>
<dbReference type="SUPFAM" id="SSF55874">
    <property type="entry name" value="ATPase domain of HSP90 chaperone/DNA topoisomerase II/histidine kinase"/>
    <property type="match status" value="1"/>
</dbReference>
<dbReference type="Gene3D" id="3.30.230.10">
    <property type="match status" value="1"/>
</dbReference>
<dbReference type="InterPro" id="IPR002099">
    <property type="entry name" value="MutL/Mlh/PMS"/>
</dbReference>
<feature type="compositionally biased region" description="Polar residues" evidence="4">
    <location>
        <begin position="400"/>
        <end position="423"/>
    </location>
</feature>
<sequence length="782" mass="89007">MPISALNNSTISLITSFQIITSVYSVVKELVENSLDANAKSVEVNLLDNGLSSIEVRDDGDGISKSDIPHMALSSYTSKISEFCDLESLETYGFRGEALHALCHVADVSIITKTHSDEAAMSYTINHDGNIVNTELSHRSTGTTVKVKQLFKNFPVRRQAICSTRKSNQDVKLVEFLLKCYGICQPGVRINYRVNNNTIFMKPSLSNSKEALQHILGKKVVSNLELLEIKNPEVKIELMLPKSDINDLSQICQMGQQYIFVNNRPVKYKELEKVMGDKISEHFEDKIPPKKKPIFFLSITVPPSELDVNLEPNKTAVLLKNQKDILQNLSDIIIKYYCLPPFLENTEEGSVHDQSTGYSDYTQSTKEREQEKEWPACKRRRIEPDKTMVVDNCPGKVGDDSSNPEIQRTKSNNKNVQCNNAKSGDNVTRLAELNLSEPDSNDDEHFRAFKIKSNISFELKDLQVDSEPFEFHPDKKKFLDNGNEDETLSQLPIVDLGDDFDIEEIINETTSNDRADNNQPLTDIINKMDNVRPAQKDIFLEMWSKGQVLGITGGTNVKNYNNISSKSPSSNSQSLNDSISDSSSSRGFIKFSREIRPQIIRENPEITLSDVAKLLSKRWKELSPEERGYYRDLAVDEKKRQDAEKAEKKEKHDIKESVKNKKRLMQMFEKMKTLKPEAKKGDMMIRTAVPWDMNINKVSKSFCNQKEYKNSSSIVGPLNSNIWAVRLGTQIWALNTLKLKQNLNLSPSDNPELNAELLEKLLKRWLTEREDMSIMHPIYEFK</sequence>
<dbReference type="PROSITE" id="PS50118">
    <property type="entry name" value="HMG_BOX_2"/>
    <property type="match status" value="1"/>
</dbReference>
<dbReference type="PANTHER" id="PTHR10073">
    <property type="entry name" value="DNA MISMATCH REPAIR PROTEIN MLH, PMS, MUTL"/>
    <property type="match status" value="1"/>
</dbReference>
<dbReference type="InterPro" id="IPR014721">
    <property type="entry name" value="Ribsml_uS5_D2-typ_fold_subgr"/>
</dbReference>
<dbReference type="Gene3D" id="1.10.30.10">
    <property type="entry name" value="High mobility group box domain"/>
    <property type="match status" value="1"/>
</dbReference>
<feature type="domain" description="HMG box" evidence="5">
    <location>
        <begin position="581"/>
        <end position="649"/>
    </location>
</feature>
<comment type="similarity">
    <text evidence="1">Belongs to the DNA mismatch repair MutL/HexB family.</text>
</comment>
<dbReference type="GO" id="GO:0016887">
    <property type="term" value="F:ATP hydrolysis activity"/>
    <property type="evidence" value="ECO:0007669"/>
    <property type="project" value="InterPro"/>
</dbReference>
<dbReference type="PROSITE" id="PS00058">
    <property type="entry name" value="DNA_MISMATCH_REPAIR_1"/>
    <property type="match status" value="1"/>
</dbReference>
<dbReference type="Pfam" id="PF13589">
    <property type="entry name" value="HATPase_c_3"/>
    <property type="match status" value="1"/>
</dbReference>
<feature type="DNA-binding region" description="HMG box" evidence="3">
    <location>
        <begin position="581"/>
        <end position="649"/>
    </location>
</feature>
<dbReference type="Pfam" id="PF00505">
    <property type="entry name" value="HMG_box"/>
    <property type="match status" value="1"/>
</dbReference>
<dbReference type="GO" id="GO:0006298">
    <property type="term" value="P:mismatch repair"/>
    <property type="evidence" value="ECO:0007669"/>
    <property type="project" value="InterPro"/>
</dbReference>
<evidence type="ECO:0000313" key="6">
    <source>
        <dbReference type="Proteomes" id="UP000694920"/>
    </source>
</evidence>
<dbReference type="NCBIfam" id="TIGR00585">
    <property type="entry name" value="mutl"/>
    <property type="match status" value="1"/>
</dbReference>
<feature type="region of interest" description="Disordered" evidence="4">
    <location>
        <begin position="347"/>
        <end position="375"/>
    </location>
</feature>
<evidence type="ECO:0000256" key="3">
    <source>
        <dbReference type="PROSITE-ProRule" id="PRU00267"/>
    </source>
</evidence>
<dbReference type="Pfam" id="PF01119">
    <property type="entry name" value="DNA_mis_repair"/>
    <property type="match status" value="1"/>
</dbReference>
<keyword evidence="2" id="KW-0227">DNA damage</keyword>
<feature type="region of interest" description="Disordered" evidence="4">
    <location>
        <begin position="562"/>
        <end position="585"/>
    </location>
</feature>
<feature type="compositionally biased region" description="Basic and acidic residues" evidence="4">
    <location>
        <begin position="365"/>
        <end position="375"/>
    </location>
</feature>
<keyword evidence="6" id="KW-1185">Reference proteome</keyword>
<dbReference type="SUPFAM" id="SSF47095">
    <property type="entry name" value="HMG-box"/>
    <property type="match status" value="1"/>
</dbReference>
<reference evidence="7" key="1">
    <citation type="submission" date="2025-08" db="UniProtKB">
        <authorList>
            <consortium name="RefSeq"/>
        </authorList>
    </citation>
    <scope>IDENTIFICATION</scope>
</reference>
<dbReference type="Proteomes" id="UP000694920">
    <property type="component" value="Unplaced"/>
</dbReference>
<name>A0AAJ7RK90_CEPCN</name>
<protein>
    <submittedName>
        <fullName evidence="7">PMS1 protein homolog 1 isoform X1</fullName>
    </submittedName>
</protein>
<evidence type="ECO:0000313" key="7">
    <source>
        <dbReference type="RefSeq" id="XP_024942002.1"/>
    </source>
</evidence>
<dbReference type="InterPro" id="IPR036910">
    <property type="entry name" value="HMG_box_dom_sf"/>
</dbReference>
<dbReference type="AlphaFoldDB" id="A0AAJ7RK90"/>
<proteinExistence type="inferred from homology"/>
<accession>A0AAJ7RK90</accession>
<dbReference type="GO" id="GO:0005524">
    <property type="term" value="F:ATP binding"/>
    <property type="evidence" value="ECO:0007669"/>
    <property type="project" value="InterPro"/>
</dbReference>
<dbReference type="InterPro" id="IPR036890">
    <property type="entry name" value="HATPase_C_sf"/>
</dbReference>